<dbReference type="InterPro" id="IPR040847">
    <property type="entry name" value="SH3_15"/>
</dbReference>
<feature type="domain" description="RING-type" evidence="18">
    <location>
        <begin position="832"/>
        <end position="867"/>
    </location>
</feature>
<dbReference type="CDD" id="cd16725">
    <property type="entry name" value="RING-HC_MIB1_rpt2"/>
    <property type="match status" value="1"/>
</dbReference>
<dbReference type="InterPro" id="IPR042056">
    <property type="entry name" value="MIB1/2_ZZ"/>
</dbReference>
<comment type="subcellular location">
    <subcellularLocation>
        <location evidence="2">Cytoplasm</location>
    </subcellularLocation>
</comment>
<evidence type="ECO:0000256" key="12">
    <source>
        <dbReference type="ARBA" id="ARBA00022976"/>
    </source>
</evidence>
<name>A0ABP1QHF0_9HEXA</name>
<comment type="pathway">
    <text evidence="3">Protein modification; protein ubiquitination.</text>
</comment>
<evidence type="ECO:0000256" key="8">
    <source>
        <dbReference type="ARBA" id="ARBA00022737"/>
    </source>
</evidence>
<evidence type="ECO:0000259" key="19">
    <source>
        <dbReference type="PROSITE" id="PS50135"/>
    </source>
</evidence>
<dbReference type="Pfam" id="PF18346">
    <property type="entry name" value="SH3_15"/>
    <property type="match status" value="2"/>
</dbReference>
<dbReference type="PROSITE" id="PS01357">
    <property type="entry name" value="ZF_ZZ_1"/>
    <property type="match status" value="1"/>
</dbReference>
<dbReference type="Pfam" id="PF12796">
    <property type="entry name" value="Ank_2"/>
    <property type="match status" value="2"/>
</dbReference>
<dbReference type="SUPFAM" id="SSF159034">
    <property type="entry name" value="Mib/herc2 domain-like"/>
    <property type="match status" value="2"/>
</dbReference>
<evidence type="ECO:0000256" key="4">
    <source>
        <dbReference type="ARBA" id="ARBA00012483"/>
    </source>
</evidence>
<dbReference type="InterPro" id="IPR001841">
    <property type="entry name" value="Znf_RING"/>
</dbReference>
<keyword evidence="10" id="KW-0833">Ubl conjugation pathway</keyword>
<feature type="repeat" description="ANK" evidence="15">
    <location>
        <begin position="513"/>
        <end position="545"/>
    </location>
</feature>
<evidence type="ECO:0000259" key="20">
    <source>
        <dbReference type="PROSITE" id="PS51416"/>
    </source>
</evidence>
<dbReference type="Pfam" id="PF00569">
    <property type="entry name" value="ZZ"/>
    <property type="match status" value="1"/>
</dbReference>
<comment type="catalytic activity">
    <reaction evidence="1">
        <text>S-ubiquitinyl-[E2 ubiquitin-conjugating enzyme]-L-cysteine + [acceptor protein]-L-lysine = [E2 ubiquitin-conjugating enzyme]-L-cysteine + N(6)-ubiquitinyl-[acceptor protein]-L-lysine.</text>
        <dbReference type="EC" id="2.3.2.27"/>
    </reaction>
</comment>
<evidence type="ECO:0000256" key="7">
    <source>
        <dbReference type="ARBA" id="ARBA00022723"/>
    </source>
</evidence>
<dbReference type="Gene3D" id="3.30.40.10">
    <property type="entry name" value="Zinc/RING finger domain, C3HC4 (zinc finger)"/>
    <property type="match status" value="3"/>
</dbReference>
<reference evidence="21 22" key="1">
    <citation type="submission" date="2024-08" db="EMBL/GenBank/DDBJ databases">
        <authorList>
            <person name="Cucini C."/>
            <person name="Frati F."/>
        </authorList>
    </citation>
    <scope>NUCLEOTIDE SEQUENCE [LARGE SCALE GENOMIC DNA]</scope>
</reference>
<protein>
    <recommendedName>
        <fullName evidence="4">RING-type E3 ubiquitin transferase</fullName>
        <ecNumber evidence="4">2.3.2.27</ecNumber>
    </recommendedName>
</protein>
<evidence type="ECO:0000256" key="1">
    <source>
        <dbReference type="ARBA" id="ARBA00000900"/>
    </source>
</evidence>
<dbReference type="PROSITE" id="PS50135">
    <property type="entry name" value="ZF_ZZ_2"/>
    <property type="match status" value="1"/>
</dbReference>
<feature type="domain" description="MIB/HERC2" evidence="20">
    <location>
        <begin position="148"/>
        <end position="226"/>
    </location>
</feature>
<dbReference type="CDD" id="cd16724">
    <property type="entry name" value="RING-HC_MIB1_rpt1"/>
    <property type="match status" value="1"/>
</dbReference>
<dbReference type="Proteomes" id="UP001642540">
    <property type="component" value="Unassembled WGS sequence"/>
</dbReference>
<evidence type="ECO:0000256" key="5">
    <source>
        <dbReference type="ARBA" id="ARBA00022490"/>
    </source>
</evidence>
<feature type="repeat" description="ANK" evidence="15">
    <location>
        <begin position="579"/>
        <end position="611"/>
    </location>
</feature>
<keyword evidence="9 16" id="KW-0863">Zinc-finger</keyword>
<evidence type="ECO:0000256" key="10">
    <source>
        <dbReference type="ARBA" id="ARBA00022786"/>
    </source>
</evidence>
<dbReference type="SMART" id="SM00184">
    <property type="entry name" value="RING"/>
    <property type="match status" value="3"/>
</dbReference>
<dbReference type="PROSITE" id="PS50089">
    <property type="entry name" value="ZF_RING_2"/>
    <property type="match status" value="3"/>
</dbReference>
<keyword evidence="14" id="KW-0175">Coiled coil</keyword>
<evidence type="ECO:0000256" key="2">
    <source>
        <dbReference type="ARBA" id="ARBA00004496"/>
    </source>
</evidence>
<dbReference type="PANTHER" id="PTHR24202:SF53">
    <property type="entry name" value="E3 UBIQUITIN-PROTEIN LIGASE MIB1"/>
    <property type="match status" value="1"/>
</dbReference>
<evidence type="ECO:0000256" key="14">
    <source>
        <dbReference type="ARBA" id="ARBA00023054"/>
    </source>
</evidence>
<dbReference type="Pfam" id="PF00023">
    <property type="entry name" value="Ank"/>
    <property type="match status" value="2"/>
</dbReference>
<dbReference type="Gene3D" id="3.30.60.90">
    <property type="match status" value="1"/>
</dbReference>
<keyword evidence="11" id="KW-0862">Zinc</keyword>
<dbReference type="Gene3D" id="1.25.40.20">
    <property type="entry name" value="Ankyrin repeat-containing domain"/>
    <property type="match status" value="3"/>
</dbReference>
<dbReference type="EMBL" id="CAXLJM020000033">
    <property type="protein sequence ID" value="CAL8102275.1"/>
    <property type="molecule type" value="Genomic_DNA"/>
</dbReference>
<feature type="region of interest" description="Disordered" evidence="17">
    <location>
        <begin position="804"/>
        <end position="827"/>
    </location>
</feature>
<feature type="repeat" description="ANK" evidence="15">
    <location>
        <begin position="480"/>
        <end position="512"/>
    </location>
</feature>
<dbReference type="InterPro" id="IPR000433">
    <property type="entry name" value="Znf_ZZ"/>
</dbReference>
<keyword evidence="13 15" id="KW-0040">ANK repeat</keyword>
<keyword evidence="5" id="KW-0963">Cytoplasm</keyword>
<dbReference type="CDD" id="cd02339">
    <property type="entry name" value="ZZ_Mind_bomb"/>
    <property type="match status" value="1"/>
</dbReference>
<evidence type="ECO:0000256" key="17">
    <source>
        <dbReference type="SAM" id="MobiDB-lite"/>
    </source>
</evidence>
<evidence type="ECO:0000256" key="16">
    <source>
        <dbReference type="PROSITE-ProRule" id="PRU00228"/>
    </source>
</evidence>
<dbReference type="InterPro" id="IPR013083">
    <property type="entry name" value="Znf_RING/FYVE/PHD"/>
</dbReference>
<feature type="domain" description="ZZ-type" evidence="19">
    <location>
        <begin position="85"/>
        <end position="137"/>
    </location>
</feature>
<evidence type="ECO:0000256" key="9">
    <source>
        <dbReference type="ARBA" id="ARBA00022771"/>
    </source>
</evidence>
<feature type="repeat" description="ANK" evidence="15">
    <location>
        <begin position="682"/>
        <end position="714"/>
    </location>
</feature>
<evidence type="ECO:0000313" key="22">
    <source>
        <dbReference type="Proteomes" id="UP001642540"/>
    </source>
</evidence>
<dbReference type="PANTHER" id="PTHR24202">
    <property type="entry name" value="E3 UBIQUITIN-PROTEIN LIGASE MIB2"/>
    <property type="match status" value="1"/>
</dbReference>
<dbReference type="InterPro" id="IPR002110">
    <property type="entry name" value="Ankyrin_rpt"/>
</dbReference>
<dbReference type="PROSITE" id="PS50088">
    <property type="entry name" value="ANK_REPEAT"/>
    <property type="match status" value="6"/>
</dbReference>
<organism evidence="21 22">
    <name type="scientific">Orchesella dallaii</name>
    <dbReference type="NCBI Taxonomy" id="48710"/>
    <lineage>
        <taxon>Eukaryota</taxon>
        <taxon>Metazoa</taxon>
        <taxon>Ecdysozoa</taxon>
        <taxon>Arthropoda</taxon>
        <taxon>Hexapoda</taxon>
        <taxon>Collembola</taxon>
        <taxon>Entomobryomorpha</taxon>
        <taxon>Entomobryoidea</taxon>
        <taxon>Orchesellidae</taxon>
        <taxon>Orchesellinae</taxon>
        <taxon>Orchesella</taxon>
    </lineage>
</organism>
<keyword evidence="12" id="KW-0914">Notch signaling pathway</keyword>
<evidence type="ECO:0000256" key="15">
    <source>
        <dbReference type="PROSITE-ProRule" id="PRU00023"/>
    </source>
</evidence>
<evidence type="ECO:0000313" key="21">
    <source>
        <dbReference type="EMBL" id="CAL8102275.1"/>
    </source>
</evidence>
<dbReference type="PRINTS" id="PR01415">
    <property type="entry name" value="ANKYRIN"/>
</dbReference>
<evidence type="ECO:0000256" key="11">
    <source>
        <dbReference type="ARBA" id="ARBA00022833"/>
    </source>
</evidence>
<feature type="domain" description="RING-type" evidence="18">
    <location>
        <begin position="879"/>
        <end position="914"/>
    </location>
</feature>
<evidence type="ECO:0000256" key="3">
    <source>
        <dbReference type="ARBA" id="ARBA00004906"/>
    </source>
</evidence>
<dbReference type="EC" id="2.3.2.27" evidence="4"/>
<sequence length="1151" mass="123528">MEAASSISARTSRLTAEGVGARVIRGPDWKWGKQDGGEGHVGTVRNFESPEEVVVVWDNGTAANYRCAVAYDLRILDNAPTGIKHDGTMCDTCRQQPIFGIRWKCAECPNYDLCSLCYHTDKHSLRHRFSRFTTPESGRTLMEPRRKSKKIAIRGLFPGARVVRGVDWQWEDQDGGNGRRGKLTEIQDWSAASPRSAAYVIWDTGAKNLYRVGFEGMADLKVVNDAKGGTVYRDHLPLLGGDGPRSGTQRIQVGDQVNINLEIDVVQSLQHGHGGWTDGMYECLGTTGTVVGIDEDRDIVVAYPSGNRWTFNPAVLTKVNVTSAAVGAHGSTDLASNESSDICEASGGFAVGDVVQICSDLERIKILQRGHGEWADAMLPTLGRIGRVQQIYHDNDLKIEVCGTCWTYNPAAVTKVASSDGSVPGSSSGERLSALLKKLFENHVTGDINEEFVKAAANGDGQKCEELLKRGECDVNGPFSGHTALQAASQNGHLDVIRILLNHGAETEIEDKDGDRAVHHAAFGDEPAVIEMLAQSGADLNARNKKRQTALHIGVNKGHLGVVRTLLRLSCHPSLQDLEGDTPLHDAISKKRDDMLSLLLDHHADVMLTNNNGFNSIHHAALRGNPSAMRILLQKLPRAWMVDEKKDDGYTALHLAALNNHVEVAELLVREGSANLDLQNINLQTALHLAVERQHSQIVRLLVRAGANLNLADKDGDTPLHEALRHHTLSQLRQLQDVHQDVSKFIIGLGPAASDRKSSASIAIFLAANGADMTIRNKKSQCALDLCPDPNLCRALQQSRNESSVTLPNEGGAAKAQSPTPSLDPSETGDECMVCSDGPREVVFGPCGHCVTCEHCGSRVKKCLLCRSPVVSRSKIEECLVCSDQRASIVFKPCGHICACTNCASIMKKCVTCRSPIERMSSLLGSSGNSPQQQQQQGVLGVTKPASNLVVLTPPTTSLVPPGSGSNNCNSVNNNNANATSGGAATTVAAVSPSINTSNSNNVATAAAAAVVASMHGPNNSSSMVALAPSNLSPGLDANLLSSHAGVGGGLSPPVSPDNITHANNAALAAAHGYNSNHTQLLNNGTKDYNDVQKLQQQLLDIKEQTCCPVCMDRLRNLIFLCGHGTCQSCGDRISECPICRKTIEKRILLY</sequence>
<dbReference type="InterPro" id="IPR037252">
    <property type="entry name" value="Mib_Herc2_sf"/>
</dbReference>
<keyword evidence="7" id="KW-0479">Metal-binding</keyword>
<evidence type="ECO:0000259" key="18">
    <source>
        <dbReference type="PROSITE" id="PS50089"/>
    </source>
</evidence>
<dbReference type="PROSITE" id="PS51416">
    <property type="entry name" value="MIB_HERC2"/>
    <property type="match status" value="2"/>
</dbReference>
<feature type="repeat" description="ANK" evidence="15">
    <location>
        <begin position="648"/>
        <end position="673"/>
    </location>
</feature>
<proteinExistence type="predicted"/>
<feature type="domain" description="MIB/HERC2" evidence="20">
    <location>
        <begin position="11"/>
        <end position="79"/>
    </location>
</feature>
<keyword evidence="22" id="KW-1185">Reference proteome</keyword>
<comment type="caution">
    <text evidence="21">The sequence shown here is derived from an EMBL/GenBank/DDBJ whole genome shotgun (WGS) entry which is preliminary data.</text>
</comment>
<feature type="domain" description="RING-type" evidence="18">
    <location>
        <begin position="1108"/>
        <end position="1141"/>
    </location>
</feature>
<dbReference type="Pfam" id="PF06701">
    <property type="entry name" value="MIB_HERC2"/>
    <property type="match status" value="2"/>
</dbReference>
<dbReference type="InterPro" id="IPR036770">
    <property type="entry name" value="Ankyrin_rpt-contain_sf"/>
</dbReference>
<dbReference type="CDD" id="cd16727">
    <property type="entry name" value="RING-HC_MIB1_rpt3"/>
    <property type="match status" value="1"/>
</dbReference>
<dbReference type="InterPro" id="IPR043145">
    <property type="entry name" value="Znf_ZZ_sf"/>
</dbReference>
<dbReference type="Gene3D" id="2.30.30.40">
    <property type="entry name" value="SH3 Domains"/>
    <property type="match status" value="2"/>
</dbReference>
<accession>A0ABP1QHF0</accession>
<dbReference type="PROSITE" id="PS50297">
    <property type="entry name" value="ANK_REP_REGION"/>
    <property type="match status" value="5"/>
</dbReference>
<gene>
    <name evidence="21" type="ORF">ODALV1_LOCUS11099</name>
</gene>
<keyword evidence="6" id="KW-0808">Transferase</keyword>
<keyword evidence="8" id="KW-0677">Repeat</keyword>
<dbReference type="SMART" id="SM00291">
    <property type="entry name" value="ZnF_ZZ"/>
    <property type="match status" value="1"/>
</dbReference>
<dbReference type="SUPFAM" id="SSF48403">
    <property type="entry name" value="Ankyrin repeat"/>
    <property type="match status" value="1"/>
</dbReference>
<dbReference type="SMART" id="SM00248">
    <property type="entry name" value="ANK"/>
    <property type="match status" value="8"/>
</dbReference>
<feature type="repeat" description="ANK" evidence="15">
    <location>
        <begin position="546"/>
        <end position="578"/>
    </location>
</feature>
<evidence type="ECO:0000256" key="6">
    <source>
        <dbReference type="ARBA" id="ARBA00022679"/>
    </source>
</evidence>
<dbReference type="SUPFAM" id="SSF57850">
    <property type="entry name" value="RING/U-box"/>
    <property type="match status" value="2"/>
</dbReference>
<dbReference type="Pfam" id="PF13920">
    <property type="entry name" value="zf-C3HC4_3"/>
    <property type="match status" value="3"/>
</dbReference>
<evidence type="ECO:0000256" key="13">
    <source>
        <dbReference type="ARBA" id="ARBA00023043"/>
    </source>
</evidence>
<dbReference type="InterPro" id="IPR010606">
    <property type="entry name" value="Mib_Herc2"/>
</dbReference>